<name>A0A1B7TFM8_9ASCO</name>
<protein>
    <submittedName>
        <fullName evidence="3">Uncharacterized protein</fullName>
    </submittedName>
</protein>
<feature type="transmembrane region" description="Helical" evidence="2">
    <location>
        <begin position="342"/>
        <end position="361"/>
    </location>
</feature>
<feature type="compositionally biased region" description="Polar residues" evidence="1">
    <location>
        <begin position="76"/>
        <end position="96"/>
    </location>
</feature>
<evidence type="ECO:0000313" key="3">
    <source>
        <dbReference type="EMBL" id="OBA27455.1"/>
    </source>
</evidence>
<feature type="compositionally biased region" description="Low complexity" evidence="1">
    <location>
        <begin position="44"/>
        <end position="64"/>
    </location>
</feature>
<organism evidence="3 4">
    <name type="scientific">Hanseniaspora valbyensis NRRL Y-1626</name>
    <dbReference type="NCBI Taxonomy" id="766949"/>
    <lineage>
        <taxon>Eukaryota</taxon>
        <taxon>Fungi</taxon>
        <taxon>Dikarya</taxon>
        <taxon>Ascomycota</taxon>
        <taxon>Saccharomycotina</taxon>
        <taxon>Saccharomycetes</taxon>
        <taxon>Saccharomycodales</taxon>
        <taxon>Saccharomycodaceae</taxon>
        <taxon>Hanseniaspora</taxon>
    </lineage>
</organism>
<dbReference type="OrthoDB" id="3973383at2759"/>
<accession>A0A1B7TFM8</accession>
<reference evidence="4" key="1">
    <citation type="journal article" date="2016" name="Proc. Natl. Acad. Sci. U.S.A.">
        <title>Comparative genomics of biotechnologically important yeasts.</title>
        <authorList>
            <person name="Riley R."/>
            <person name="Haridas S."/>
            <person name="Wolfe K.H."/>
            <person name="Lopes M.R."/>
            <person name="Hittinger C.T."/>
            <person name="Goeker M."/>
            <person name="Salamov A.A."/>
            <person name="Wisecaver J.H."/>
            <person name="Long T.M."/>
            <person name="Calvey C.H."/>
            <person name="Aerts A.L."/>
            <person name="Barry K.W."/>
            <person name="Choi C."/>
            <person name="Clum A."/>
            <person name="Coughlan A.Y."/>
            <person name="Deshpande S."/>
            <person name="Douglass A.P."/>
            <person name="Hanson S.J."/>
            <person name="Klenk H.-P."/>
            <person name="LaButti K.M."/>
            <person name="Lapidus A."/>
            <person name="Lindquist E.A."/>
            <person name="Lipzen A.M."/>
            <person name="Meier-Kolthoff J.P."/>
            <person name="Ohm R.A."/>
            <person name="Otillar R.P."/>
            <person name="Pangilinan J.L."/>
            <person name="Peng Y."/>
            <person name="Rokas A."/>
            <person name="Rosa C.A."/>
            <person name="Scheuner C."/>
            <person name="Sibirny A.A."/>
            <person name="Slot J.C."/>
            <person name="Stielow J.B."/>
            <person name="Sun H."/>
            <person name="Kurtzman C.P."/>
            <person name="Blackwell M."/>
            <person name="Grigoriev I.V."/>
            <person name="Jeffries T.W."/>
        </authorList>
    </citation>
    <scope>NUCLEOTIDE SEQUENCE [LARGE SCALE GENOMIC DNA]</scope>
    <source>
        <strain evidence="4">NRRL Y-1626</strain>
    </source>
</reference>
<evidence type="ECO:0000256" key="1">
    <source>
        <dbReference type="SAM" id="MobiDB-lite"/>
    </source>
</evidence>
<gene>
    <name evidence="3" type="ORF">HANVADRAFT_52208</name>
</gene>
<keyword evidence="2" id="KW-0812">Transmembrane</keyword>
<sequence length="489" mass="55536">MSINNNDKKSSLLSKLLAEEEDNNGKSDLDFISLINKQDNTDENNLIDNIYNNSNKNETSNNENNSDKQNEMYVNKSFSFGGNHTNANDTTPQKNNDFAKPFITSPVNGHSRKSSLNYTPNKDYIQPPPAAPSYTINKAAIAAGSPAHTFRKTHKYKHSSVSINYNDLLNITNKIDSEDPSSLSVSADQEKLHILVNKYLEFPTAVSILKKFETAAYIKVSLSLLLIVLIYTTQQESMYTITITTLLQSHMIICLIKEAIKYIKADDFYTVYNFDNPFGFQRLPVLMEYAGLLYVCYRVLNLFFEFLEMIILGHGNGMHGSHSHSGHQHNANSTDDEKVIKIKYTIGFGIMVLSGLLSGYLRDWYSLLTIIPGLFLPLDGLILKIYLVVLLCSYLISKIMIIVNYLLVYLNMSTNCKPKKIDIVKQKLNQILMTEKYELKIGNITDDCCIVLIKIDKQINIIDKDIKQKIYSLMKAELNTKNIMLTVQY</sequence>
<proteinExistence type="predicted"/>
<dbReference type="EMBL" id="LXPE01000008">
    <property type="protein sequence ID" value="OBA27455.1"/>
    <property type="molecule type" value="Genomic_DNA"/>
</dbReference>
<keyword evidence="2" id="KW-1133">Transmembrane helix</keyword>
<dbReference type="Proteomes" id="UP000092321">
    <property type="component" value="Unassembled WGS sequence"/>
</dbReference>
<evidence type="ECO:0000256" key="2">
    <source>
        <dbReference type="SAM" id="Phobius"/>
    </source>
</evidence>
<feature type="region of interest" description="Disordered" evidence="1">
    <location>
        <begin position="44"/>
        <end position="118"/>
    </location>
</feature>
<dbReference type="AlphaFoldDB" id="A0A1B7TFM8"/>
<evidence type="ECO:0000313" key="4">
    <source>
        <dbReference type="Proteomes" id="UP000092321"/>
    </source>
</evidence>
<keyword evidence="2" id="KW-0472">Membrane</keyword>
<keyword evidence="4" id="KW-1185">Reference proteome</keyword>
<feature type="transmembrane region" description="Helical" evidence="2">
    <location>
        <begin position="381"/>
        <end position="410"/>
    </location>
</feature>
<comment type="caution">
    <text evidence="3">The sequence shown here is derived from an EMBL/GenBank/DDBJ whole genome shotgun (WGS) entry which is preliminary data.</text>
</comment>